<evidence type="ECO:0000313" key="5">
    <source>
        <dbReference type="Proteomes" id="UP001155034"/>
    </source>
</evidence>
<comment type="caution">
    <text evidence="2">The sequence shown here is derived from an EMBL/GenBank/DDBJ whole genome shotgun (WGS) entry which is preliminary data.</text>
</comment>
<keyword evidence="1" id="KW-1133">Transmembrane helix</keyword>
<dbReference type="EMBL" id="JANTZM010000006">
    <property type="protein sequence ID" value="MCS4157494.1"/>
    <property type="molecule type" value="Genomic_DNA"/>
</dbReference>
<evidence type="ECO:0000313" key="2">
    <source>
        <dbReference type="EMBL" id="MCS3863880.1"/>
    </source>
</evidence>
<dbReference type="EMBL" id="JANUBL010000001">
    <property type="protein sequence ID" value="MCS4120104.1"/>
    <property type="molecule type" value="Genomic_DNA"/>
</dbReference>
<protein>
    <submittedName>
        <fullName evidence="2">Uncharacterized protein</fullName>
    </submittedName>
</protein>
<evidence type="ECO:0000313" key="3">
    <source>
        <dbReference type="EMBL" id="MCS4120104.1"/>
    </source>
</evidence>
<proteinExistence type="predicted"/>
<gene>
    <name evidence="3" type="ORF">GGP45_000422</name>
    <name evidence="2" type="ORF">GGP82_000411</name>
    <name evidence="4" type="ORF">GGP99_001454</name>
</gene>
<dbReference type="Proteomes" id="UP001155144">
    <property type="component" value="Unassembled WGS sequence"/>
</dbReference>
<keyword evidence="1" id="KW-0812">Transmembrane</keyword>
<reference evidence="2" key="1">
    <citation type="submission" date="2022-08" db="EMBL/GenBank/DDBJ databases">
        <title>Genomic Encyclopedia of Type Strains, Phase V (KMG-V): Genome sequencing to study the core and pangenomes of soil and plant-associated prokaryotes.</title>
        <authorList>
            <person name="Whitman W."/>
        </authorList>
    </citation>
    <scope>NUCLEOTIDE SEQUENCE</scope>
    <source>
        <strain evidence="2">SP2016B</strain>
        <strain evidence="4">SP3002</strain>
        <strain evidence="3">SP3026</strain>
    </source>
</reference>
<keyword evidence="1" id="KW-0472">Membrane</keyword>
<evidence type="ECO:0000256" key="1">
    <source>
        <dbReference type="SAM" id="Phobius"/>
    </source>
</evidence>
<dbReference type="EMBL" id="JANTYZ010000001">
    <property type="protein sequence ID" value="MCS3863880.1"/>
    <property type="molecule type" value="Genomic_DNA"/>
</dbReference>
<dbReference type="Proteomes" id="UP001155110">
    <property type="component" value="Unassembled WGS sequence"/>
</dbReference>
<sequence length="205" mass="23475">MSTAVRESTQSASDSLLSIAGDTLKVRHLESASAADSISVKLDSIHHALSQAIEVSQTSGWVQVSLVAAAFFGGVVASWISFLLRSNRRDALRKEEENKIQESTKSLIRLEIDQNIEMLKEHWSRVKHLQREDDRKFVAFYESDMTSTPLPRWKTEAWESHTDHLYEALSNEEIKEAQRVYSRLEKLSYIYNLQVELDKMIISSF</sequence>
<evidence type="ECO:0000313" key="4">
    <source>
        <dbReference type="EMBL" id="MCS4157494.1"/>
    </source>
</evidence>
<dbReference type="AlphaFoldDB" id="A0A9X2V9N3"/>
<name>A0A9X2V9N3_9BACT</name>
<dbReference type="RefSeq" id="WP_148278445.1">
    <property type="nucleotide sequence ID" value="NZ_CALTRY010000032.1"/>
</dbReference>
<organism evidence="2 5">
    <name type="scientific">Salinibacter ruber</name>
    <dbReference type="NCBI Taxonomy" id="146919"/>
    <lineage>
        <taxon>Bacteria</taxon>
        <taxon>Pseudomonadati</taxon>
        <taxon>Rhodothermota</taxon>
        <taxon>Rhodothermia</taxon>
        <taxon>Rhodothermales</taxon>
        <taxon>Salinibacteraceae</taxon>
        <taxon>Salinibacter</taxon>
    </lineage>
</organism>
<feature type="transmembrane region" description="Helical" evidence="1">
    <location>
        <begin position="61"/>
        <end position="84"/>
    </location>
</feature>
<accession>A0A9X2V9N3</accession>
<dbReference type="Proteomes" id="UP001155034">
    <property type="component" value="Unassembled WGS sequence"/>
</dbReference>